<evidence type="ECO:0000313" key="4">
    <source>
        <dbReference type="Proteomes" id="UP000184395"/>
    </source>
</evidence>
<dbReference type="EMBL" id="FRAB01000067">
    <property type="protein sequence ID" value="SHL15515.1"/>
    <property type="molecule type" value="Genomic_DNA"/>
</dbReference>
<dbReference type="PANTHER" id="PTHR30023:SF0">
    <property type="entry name" value="PENICILLIN-SENSITIVE CARBOXYPEPTIDASE A"/>
    <property type="match status" value="1"/>
</dbReference>
<name>A0A1M6YBZ4_9BURK</name>
<comment type="similarity">
    <text evidence="1">Belongs to the peptidase S13 family.</text>
</comment>
<dbReference type="AlphaFoldDB" id="A0A1M6YBZ4"/>
<keyword evidence="3" id="KW-0645">Protease</keyword>
<dbReference type="RefSeq" id="WP_073432569.1">
    <property type="nucleotide sequence ID" value="NZ_CADFGY010000003.1"/>
</dbReference>
<dbReference type="GO" id="GO:0006508">
    <property type="term" value="P:proteolysis"/>
    <property type="evidence" value="ECO:0007669"/>
    <property type="project" value="InterPro"/>
</dbReference>
<dbReference type="STRING" id="169427.SAMN05192548_10673"/>
<evidence type="ECO:0000313" key="3">
    <source>
        <dbReference type="EMBL" id="SHL15515.1"/>
    </source>
</evidence>
<dbReference type="Pfam" id="PF02113">
    <property type="entry name" value="Peptidase_S13"/>
    <property type="match status" value="1"/>
</dbReference>
<dbReference type="OrthoDB" id="9802627at2"/>
<dbReference type="PROSITE" id="PS51257">
    <property type="entry name" value="PROKAR_LIPOPROTEIN"/>
    <property type="match status" value="1"/>
</dbReference>
<dbReference type="PANTHER" id="PTHR30023">
    <property type="entry name" value="D-ALANYL-D-ALANINE CARBOXYPEPTIDASE"/>
    <property type="match status" value="1"/>
</dbReference>
<dbReference type="GO" id="GO:0000270">
    <property type="term" value="P:peptidoglycan metabolic process"/>
    <property type="evidence" value="ECO:0007669"/>
    <property type="project" value="TreeGrafter"/>
</dbReference>
<dbReference type="SUPFAM" id="SSF56601">
    <property type="entry name" value="beta-lactamase/transpeptidase-like"/>
    <property type="match status" value="1"/>
</dbReference>
<proteinExistence type="inferred from homology"/>
<dbReference type="InterPro" id="IPR012338">
    <property type="entry name" value="Beta-lactam/transpept-like"/>
</dbReference>
<sequence>MNASIDRQCKRCAVIASAFLLASCGDSLDSNTNVPDPITQVMQKSAYKDATWSMQAVDLDSGRVIYDLNSSSQMFIASVRKVFSTGNALNALGAQHQFVTPVYRQGTVAADGTLNGNLILVASGDLTMGGRANADGTIALTSFDHNEANALGNAVLSALDPLAGYNSLAAQVAAAGIKTINGDVVIDDRLFQPFNFRDEFEVRPIFVNDDVVDVSFNQSAEGAVLPFDYRPKSAAFTVQSTLKTGGAASALDIELVPELPPCIGSANCVGTVSGTVPADFVPPLTDAYPLIRTFRVTQPSNYARTIFIEALTRAGVTVTAAPVAANPAQLLPAQASYASAQQVARLVSAPFVQDVRYVNKVSYNIGADVSLMLFGLAKNGSTTMAASLAAEQSELSSTFGISPSQYHFIDGSGGGDTTANGIAVVAMLRGMRSKPDFAAYVDSMPALGVDGSLTTITNFEADATLAGAKGRVHAKTGTYVGVNASAPTTPILKGQSLAGYIDAKSGRRIVFFLTVNNVPITGIPDILTVFQDQGTIAALLWKLQ</sequence>
<dbReference type="Gene3D" id="3.50.80.20">
    <property type="entry name" value="D-Ala-D-Ala carboxypeptidase C, peptidase S13"/>
    <property type="match status" value="1"/>
</dbReference>
<dbReference type="Gene3D" id="3.40.710.10">
    <property type="entry name" value="DD-peptidase/beta-lactamase superfamily"/>
    <property type="match status" value="1"/>
</dbReference>
<dbReference type="GO" id="GO:0004185">
    <property type="term" value="F:serine-type carboxypeptidase activity"/>
    <property type="evidence" value="ECO:0007669"/>
    <property type="project" value="InterPro"/>
</dbReference>
<organism evidence="3 4">
    <name type="scientific">Paraburkholderia terricola</name>
    <dbReference type="NCBI Taxonomy" id="169427"/>
    <lineage>
        <taxon>Bacteria</taxon>
        <taxon>Pseudomonadati</taxon>
        <taxon>Pseudomonadota</taxon>
        <taxon>Betaproteobacteria</taxon>
        <taxon>Burkholderiales</taxon>
        <taxon>Burkholderiaceae</taxon>
        <taxon>Paraburkholderia</taxon>
    </lineage>
</organism>
<accession>A0A1M6YBZ4</accession>
<evidence type="ECO:0000256" key="1">
    <source>
        <dbReference type="ARBA" id="ARBA00006096"/>
    </source>
</evidence>
<reference evidence="3 4" key="1">
    <citation type="submission" date="2016-11" db="EMBL/GenBank/DDBJ databases">
        <authorList>
            <person name="Jaros S."/>
            <person name="Januszkiewicz K."/>
            <person name="Wedrychowicz H."/>
        </authorList>
    </citation>
    <scope>NUCLEOTIDE SEQUENCE [LARGE SCALE GENOMIC DNA]</scope>
    <source>
        <strain evidence="3 4">LMG 20594</strain>
    </source>
</reference>
<dbReference type="InterPro" id="IPR000667">
    <property type="entry name" value="Peptidase_S13"/>
</dbReference>
<gene>
    <name evidence="3" type="ORF">SAMN05192548_10673</name>
</gene>
<dbReference type="Proteomes" id="UP000184395">
    <property type="component" value="Unassembled WGS sequence"/>
</dbReference>
<keyword evidence="3" id="KW-0121">Carboxypeptidase</keyword>
<protein>
    <submittedName>
        <fullName evidence="3">D-alanyl-D-alanine carboxypeptidase / D-alanyl-D-alanine-endopeptidase (Penicillin-binding protein 4)</fullName>
    </submittedName>
</protein>
<evidence type="ECO:0000256" key="2">
    <source>
        <dbReference type="ARBA" id="ARBA00022801"/>
    </source>
</evidence>
<keyword evidence="2" id="KW-0378">Hydrolase</keyword>